<feature type="chain" id="PRO_5046117975" description="Ysc84 actin-binding domain-containing protein" evidence="1">
    <location>
        <begin position="29"/>
        <end position="206"/>
    </location>
</feature>
<evidence type="ECO:0000313" key="3">
    <source>
        <dbReference type="Proteomes" id="UP001252186"/>
    </source>
</evidence>
<gene>
    <name evidence="2" type="ORF">RM519_07530</name>
</gene>
<sequence>MKNTTKTLSLLSMLLLFCFALGTTSTFAQDAEKDAKKQKKIAKQRKQFQKNKSNALSEMYKTYPESKAKMGSSYGYAAFANTGVNLFVLASGNGGGMSHNNATGQELYVKMISYGAGVGIGLKKYFAVFLFEDKAAFDNFLEVGWSADGQADATADTGKEGEGGSAAVGMNVSRGVTLYQIADKGLALQATMQGTKYIVSEELNGK</sequence>
<organism evidence="2 3">
    <name type="scientific">Urechidicola vernalis</name>
    <dbReference type="NCBI Taxonomy" id="3075600"/>
    <lineage>
        <taxon>Bacteria</taxon>
        <taxon>Pseudomonadati</taxon>
        <taxon>Bacteroidota</taxon>
        <taxon>Flavobacteriia</taxon>
        <taxon>Flavobacteriales</taxon>
        <taxon>Flavobacteriaceae</taxon>
        <taxon>Urechidicola</taxon>
    </lineage>
</organism>
<dbReference type="RefSeq" id="WP_311593075.1">
    <property type="nucleotide sequence ID" value="NZ_JAVRHV010000003.1"/>
</dbReference>
<name>A0ABU2Y5M3_9FLAO</name>
<evidence type="ECO:0000256" key="1">
    <source>
        <dbReference type="SAM" id="SignalP"/>
    </source>
</evidence>
<dbReference type="EMBL" id="JAVRHV010000003">
    <property type="protein sequence ID" value="MDT0553091.1"/>
    <property type="molecule type" value="Genomic_DNA"/>
</dbReference>
<keyword evidence="1" id="KW-0732">Signal</keyword>
<evidence type="ECO:0008006" key="4">
    <source>
        <dbReference type="Google" id="ProtNLM"/>
    </source>
</evidence>
<accession>A0ABU2Y5M3</accession>
<reference evidence="2 3" key="1">
    <citation type="submission" date="2023-09" db="EMBL/GenBank/DDBJ databases">
        <authorList>
            <person name="Rey-Velasco X."/>
        </authorList>
    </citation>
    <scope>NUCLEOTIDE SEQUENCE [LARGE SCALE GENOMIC DNA]</scope>
    <source>
        <strain evidence="2 3">P050</strain>
    </source>
</reference>
<feature type="signal peptide" evidence="1">
    <location>
        <begin position="1"/>
        <end position="28"/>
    </location>
</feature>
<proteinExistence type="predicted"/>
<keyword evidence="3" id="KW-1185">Reference proteome</keyword>
<comment type="caution">
    <text evidence="2">The sequence shown here is derived from an EMBL/GenBank/DDBJ whole genome shotgun (WGS) entry which is preliminary data.</text>
</comment>
<dbReference type="Proteomes" id="UP001252186">
    <property type="component" value="Unassembled WGS sequence"/>
</dbReference>
<evidence type="ECO:0000313" key="2">
    <source>
        <dbReference type="EMBL" id="MDT0553091.1"/>
    </source>
</evidence>
<protein>
    <recommendedName>
        <fullName evidence="4">Ysc84 actin-binding domain-containing protein</fullName>
    </recommendedName>
</protein>